<evidence type="ECO:0000313" key="2">
    <source>
        <dbReference type="Proteomes" id="UP001432322"/>
    </source>
</evidence>
<dbReference type="EMBL" id="BTSY01000003">
    <property type="protein sequence ID" value="GMT19693.1"/>
    <property type="molecule type" value="Genomic_DNA"/>
</dbReference>
<reference evidence="1" key="1">
    <citation type="submission" date="2023-10" db="EMBL/GenBank/DDBJ databases">
        <title>Genome assembly of Pristionchus species.</title>
        <authorList>
            <person name="Yoshida K."/>
            <person name="Sommer R.J."/>
        </authorList>
    </citation>
    <scope>NUCLEOTIDE SEQUENCE</scope>
    <source>
        <strain evidence="1">RS5133</strain>
    </source>
</reference>
<dbReference type="AlphaFoldDB" id="A0AAV5VMY2"/>
<comment type="caution">
    <text evidence="1">The sequence shown here is derived from an EMBL/GenBank/DDBJ whole genome shotgun (WGS) entry which is preliminary data.</text>
</comment>
<name>A0AAV5VMY2_9BILA</name>
<proteinExistence type="predicted"/>
<evidence type="ECO:0000313" key="1">
    <source>
        <dbReference type="EMBL" id="GMT19693.1"/>
    </source>
</evidence>
<dbReference type="Proteomes" id="UP001432322">
    <property type="component" value="Unassembled WGS sequence"/>
</dbReference>
<feature type="non-terminal residue" evidence="1">
    <location>
        <position position="106"/>
    </location>
</feature>
<sequence>LAAQRLFNEQKITHDDECSLSIDESGIGGISISKGGIIERRVRWIEDLSLLHCVFLDRTFVISALLWRQFSCIRESKKRNEKNEEESHRDQSAQTYNYLFFIEQRM</sequence>
<organism evidence="1 2">
    <name type="scientific">Pristionchus fissidentatus</name>
    <dbReference type="NCBI Taxonomy" id="1538716"/>
    <lineage>
        <taxon>Eukaryota</taxon>
        <taxon>Metazoa</taxon>
        <taxon>Ecdysozoa</taxon>
        <taxon>Nematoda</taxon>
        <taxon>Chromadorea</taxon>
        <taxon>Rhabditida</taxon>
        <taxon>Rhabditina</taxon>
        <taxon>Diplogasteromorpha</taxon>
        <taxon>Diplogasteroidea</taxon>
        <taxon>Neodiplogasteridae</taxon>
        <taxon>Pristionchus</taxon>
    </lineage>
</organism>
<accession>A0AAV5VMY2</accession>
<keyword evidence="2" id="KW-1185">Reference proteome</keyword>
<protein>
    <submittedName>
        <fullName evidence="1">Uncharacterized protein</fullName>
    </submittedName>
</protein>
<feature type="non-terminal residue" evidence="1">
    <location>
        <position position="1"/>
    </location>
</feature>
<gene>
    <name evidence="1" type="ORF">PFISCL1PPCAC_10990</name>
</gene>